<protein>
    <recommendedName>
        <fullName evidence="1">FAD-dependent thymidylate synthase</fullName>
        <ecNumber evidence="1">2.1.1.148</ecNumber>
    </recommendedName>
</protein>
<sequence>MKGMIKATYEDHMGDDLRVVNAARVSFGKRSEYHTYMDYSDGRTDDLGEPQGIFRKELKDADKRLIQFLARGCESREWQDNVDILWNGTNDHEIERILKWAKSMPTHWTPFGHTAITLIEEIPIFVARQRFKHTVGFVYNEISRRYVTEEPTFYHPEGYRMAAENKKQGSTDEVFYDESHHSARYFQISSENDAVAAYRSLLTMGVCAEQARMVLPQSMMTTYWVTGNLYSFAQAYKARSRPDAQKEIRDLAAEWDRIIRPLFPVSWSALVD</sequence>
<reference evidence="2 3" key="1">
    <citation type="submission" date="2020-08" db="EMBL/GenBank/DDBJ databases">
        <title>Genomic Encyclopedia of Type Strains, Phase IV (KMG-IV): sequencing the most valuable type-strain genomes for metagenomic binning, comparative biology and taxonomic classification.</title>
        <authorList>
            <person name="Goeker M."/>
        </authorList>
    </citation>
    <scope>NUCLEOTIDE SEQUENCE [LARGE SCALE GENOMIC DNA]</scope>
    <source>
        <strain evidence="2 3">DSM 15743</strain>
    </source>
</reference>
<dbReference type="Proteomes" id="UP000519439">
    <property type="component" value="Unassembled WGS sequence"/>
</dbReference>
<evidence type="ECO:0000256" key="1">
    <source>
        <dbReference type="NCBIfam" id="TIGR02170"/>
    </source>
</evidence>
<dbReference type="RefSeq" id="WP_051435020.1">
    <property type="nucleotide sequence ID" value="NZ_JACIDC010000002.1"/>
</dbReference>
<keyword evidence="3" id="KW-1185">Reference proteome</keyword>
<dbReference type="Gene3D" id="3.30.1360.170">
    <property type="match status" value="1"/>
</dbReference>
<dbReference type="CDD" id="cd20175">
    <property type="entry name" value="ThyX"/>
    <property type="match status" value="1"/>
</dbReference>
<accession>A0A7W6ICV3</accession>
<dbReference type="EMBL" id="JACIDC010000002">
    <property type="protein sequence ID" value="MBB4039132.1"/>
    <property type="molecule type" value="Genomic_DNA"/>
</dbReference>
<proteinExistence type="predicted"/>
<comment type="caution">
    <text evidence="2">The sequence shown here is derived from an EMBL/GenBank/DDBJ whole genome shotgun (WGS) entry which is preliminary data.</text>
</comment>
<dbReference type="GO" id="GO:0050660">
    <property type="term" value="F:flavin adenine dinucleotide binding"/>
    <property type="evidence" value="ECO:0007669"/>
    <property type="project" value="UniProtKB-UniRule"/>
</dbReference>
<dbReference type="PANTHER" id="PTHR34934">
    <property type="entry name" value="FLAVIN-DEPENDENT THYMIDYLATE SYNTHASE"/>
    <property type="match status" value="1"/>
</dbReference>
<dbReference type="GO" id="GO:0032259">
    <property type="term" value="P:methylation"/>
    <property type="evidence" value="ECO:0007669"/>
    <property type="project" value="UniProtKB-KW"/>
</dbReference>
<name>A0A7W6ICV3_9HYPH</name>
<dbReference type="NCBIfam" id="TIGR02170">
    <property type="entry name" value="thyX"/>
    <property type="match status" value="1"/>
</dbReference>
<evidence type="ECO:0000313" key="3">
    <source>
        <dbReference type="Proteomes" id="UP000519439"/>
    </source>
</evidence>
<keyword evidence="2" id="KW-0808">Transferase</keyword>
<evidence type="ECO:0000313" key="2">
    <source>
        <dbReference type="EMBL" id="MBB4039132.1"/>
    </source>
</evidence>
<keyword evidence="2" id="KW-0489">Methyltransferase</keyword>
<dbReference type="GO" id="GO:0070402">
    <property type="term" value="F:NADPH binding"/>
    <property type="evidence" value="ECO:0007669"/>
    <property type="project" value="TreeGrafter"/>
</dbReference>
<dbReference type="InterPro" id="IPR036098">
    <property type="entry name" value="Thymidylate_synthase_ThyX_sf"/>
</dbReference>
<dbReference type="Pfam" id="PF02511">
    <property type="entry name" value="Thy1"/>
    <property type="match status" value="1"/>
</dbReference>
<organism evidence="2 3">
    <name type="scientific">Microvirga flocculans</name>
    <dbReference type="NCBI Taxonomy" id="217168"/>
    <lineage>
        <taxon>Bacteria</taxon>
        <taxon>Pseudomonadati</taxon>
        <taxon>Pseudomonadota</taxon>
        <taxon>Alphaproteobacteria</taxon>
        <taxon>Hyphomicrobiales</taxon>
        <taxon>Methylobacteriaceae</taxon>
        <taxon>Microvirga</taxon>
    </lineage>
</organism>
<dbReference type="GO" id="GO:0006231">
    <property type="term" value="P:dTMP biosynthetic process"/>
    <property type="evidence" value="ECO:0007669"/>
    <property type="project" value="UniProtKB-UniRule"/>
</dbReference>
<dbReference type="EC" id="2.1.1.148" evidence="1"/>
<dbReference type="PANTHER" id="PTHR34934:SF1">
    <property type="entry name" value="FLAVIN-DEPENDENT THYMIDYLATE SYNTHASE"/>
    <property type="match status" value="1"/>
</dbReference>
<dbReference type="InterPro" id="IPR003669">
    <property type="entry name" value="Thymidylate_synthase_ThyX"/>
</dbReference>
<dbReference type="AlphaFoldDB" id="A0A7W6ICV3"/>
<dbReference type="GO" id="GO:0004799">
    <property type="term" value="F:thymidylate synthase activity"/>
    <property type="evidence" value="ECO:0007669"/>
    <property type="project" value="TreeGrafter"/>
</dbReference>
<dbReference type="SUPFAM" id="SSF69796">
    <property type="entry name" value="Thymidylate synthase-complementing protein Thy1"/>
    <property type="match status" value="1"/>
</dbReference>
<dbReference type="GO" id="GO:0050797">
    <property type="term" value="F:thymidylate synthase (FAD) activity"/>
    <property type="evidence" value="ECO:0007669"/>
    <property type="project" value="UniProtKB-UniRule"/>
</dbReference>
<gene>
    <name evidence="2" type="ORF">GGR34_000767</name>
</gene>
<dbReference type="PROSITE" id="PS51331">
    <property type="entry name" value="THYX"/>
    <property type="match status" value="1"/>
</dbReference>